<protein>
    <submittedName>
        <fullName evidence="2">YncE family protein</fullName>
    </submittedName>
</protein>
<name>A0A386HQI0_9BACT</name>
<reference evidence="2 3" key="1">
    <citation type="submission" date="2018-09" db="EMBL/GenBank/DDBJ databases">
        <title>Arachidicoccus sp. nov., a bacterium isolated from soil.</title>
        <authorList>
            <person name="Weon H.-Y."/>
            <person name="Kwon S.-W."/>
            <person name="Lee S.A."/>
        </authorList>
    </citation>
    <scope>NUCLEOTIDE SEQUENCE [LARGE SCALE GENOMIC DNA]</scope>
    <source>
        <strain evidence="2 3">KIS59-12</strain>
    </source>
</reference>
<dbReference type="InterPro" id="IPR011964">
    <property type="entry name" value="YVTN_b-propeller_repeat"/>
</dbReference>
<dbReference type="EMBL" id="CP032489">
    <property type="protein sequence ID" value="AYD47836.1"/>
    <property type="molecule type" value="Genomic_DNA"/>
</dbReference>
<keyword evidence="3" id="KW-1185">Reference proteome</keyword>
<dbReference type="Gene3D" id="2.130.10.10">
    <property type="entry name" value="YVTN repeat-like/Quinoprotein amine dehydrogenase"/>
    <property type="match status" value="1"/>
</dbReference>
<dbReference type="PANTHER" id="PTHR47197">
    <property type="entry name" value="PROTEIN NIRF"/>
    <property type="match status" value="1"/>
</dbReference>
<dbReference type="PROSITE" id="PS51257">
    <property type="entry name" value="PROKAR_LIPOPROTEIN"/>
    <property type="match status" value="1"/>
</dbReference>
<evidence type="ECO:0000313" key="3">
    <source>
        <dbReference type="Proteomes" id="UP000266118"/>
    </source>
</evidence>
<dbReference type="InterPro" id="IPR051200">
    <property type="entry name" value="Host-pathogen_enzymatic-act"/>
</dbReference>
<feature type="signal peptide" evidence="1">
    <location>
        <begin position="1"/>
        <end position="19"/>
    </location>
</feature>
<feature type="chain" id="PRO_5017396353" evidence="1">
    <location>
        <begin position="20"/>
        <end position="352"/>
    </location>
</feature>
<evidence type="ECO:0000313" key="2">
    <source>
        <dbReference type="EMBL" id="AYD47836.1"/>
    </source>
</evidence>
<dbReference type="OrthoDB" id="792648at2"/>
<gene>
    <name evidence="2" type="ORF">D6B99_09690</name>
</gene>
<dbReference type="InterPro" id="IPR015943">
    <property type="entry name" value="WD40/YVTN_repeat-like_dom_sf"/>
</dbReference>
<proteinExistence type="predicted"/>
<dbReference type="KEGG" id="ark:D6B99_09690"/>
<dbReference type="RefSeq" id="WP_119987561.1">
    <property type="nucleotide sequence ID" value="NZ_CP032489.1"/>
</dbReference>
<dbReference type="Proteomes" id="UP000266118">
    <property type="component" value="Chromosome"/>
</dbReference>
<dbReference type="PANTHER" id="PTHR47197:SF3">
    <property type="entry name" value="DIHYDRO-HEME D1 DEHYDROGENASE"/>
    <property type="match status" value="1"/>
</dbReference>
<dbReference type="InterPro" id="IPR031815">
    <property type="entry name" value="DUF5074"/>
</dbReference>
<organism evidence="2 3">
    <name type="scientific">Arachidicoccus soli</name>
    <dbReference type="NCBI Taxonomy" id="2341117"/>
    <lineage>
        <taxon>Bacteria</taxon>
        <taxon>Pseudomonadati</taxon>
        <taxon>Bacteroidota</taxon>
        <taxon>Chitinophagia</taxon>
        <taxon>Chitinophagales</taxon>
        <taxon>Chitinophagaceae</taxon>
        <taxon>Arachidicoccus</taxon>
    </lineage>
</organism>
<dbReference type="SUPFAM" id="SSF51004">
    <property type="entry name" value="C-terminal (heme d1) domain of cytochrome cd1-nitrite reductase"/>
    <property type="match status" value="1"/>
</dbReference>
<dbReference type="Pfam" id="PF16819">
    <property type="entry name" value="DUF5074"/>
    <property type="match status" value="1"/>
</dbReference>
<dbReference type="AlphaFoldDB" id="A0A386HQI0"/>
<sequence length="352" mass="37784">MKKQEYLLVLAAAIIGGFAACTKNDAPMKEPVEPTTGVYVLNQGGFGGNNTTLTYYDFATAKATADFFALNNSTSLGSTGNDAIIFGSKMYIVMNGSDNVTVVDKTSGKLIKRIAGPSKWSPREAMIYKNELLITAFNNTVSIIDTAALSITQTIIVGTNPEGMAISGNMLYVANSGGLNYVIHEDYDSTVSVVDLTSNTELKKIKVGLNPNYVVADSKGNIYVSTFGNYSTILPRIYKIDASSNTITDSSNTVNATGKMVIYDDNLYLEGTSVTTLSTTNLHGTPSNFITDNTIFKSPYGLDIDPSNGDVYVSDAIDYVAPGMEYCFDNTGKLKFSFSVAPGVNPYKVVFL</sequence>
<accession>A0A386HQI0</accession>
<dbReference type="InterPro" id="IPR011048">
    <property type="entry name" value="Haem_d1_sf"/>
</dbReference>
<evidence type="ECO:0000256" key="1">
    <source>
        <dbReference type="SAM" id="SignalP"/>
    </source>
</evidence>
<keyword evidence="1" id="KW-0732">Signal</keyword>
<dbReference type="NCBIfam" id="TIGR02276">
    <property type="entry name" value="beta_rpt_yvtn"/>
    <property type="match status" value="1"/>
</dbReference>